<comment type="caution">
    <text evidence="1">The sequence shown here is derived from an EMBL/GenBank/DDBJ whole genome shotgun (WGS) entry which is preliminary data.</text>
</comment>
<dbReference type="Proteomes" id="UP000523087">
    <property type="component" value="Unassembled WGS sequence"/>
</dbReference>
<reference evidence="1 2" key="1">
    <citation type="submission" date="2020-07" db="EMBL/GenBank/DDBJ databases">
        <title>Genomic Encyclopedia of Type Strains, Phase IV (KMG-IV): sequencing the most valuable type-strain genomes for metagenomic binning, comparative biology and taxonomic classification.</title>
        <authorList>
            <person name="Goeker M."/>
        </authorList>
    </citation>
    <scope>NUCLEOTIDE SEQUENCE [LARGE SCALE GENOMIC DNA]</scope>
    <source>
        <strain evidence="1 2">DSM 15730</strain>
    </source>
</reference>
<protein>
    <submittedName>
        <fullName evidence="1">CHASE3 domain sensor protein</fullName>
    </submittedName>
</protein>
<name>A0A7V9Z9L8_9BACL</name>
<dbReference type="EMBL" id="JACDUT010000014">
    <property type="protein sequence ID" value="MBA2876602.1"/>
    <property type="molecule type" value="Genomic_DNA"/>
</dbReference>
<gene>
    <name evidence="1" type="ORF">HNR31_003420</name>
</gene>
<organism evidence="1 2">
    <name type="scientific">Thermaerobacillus caldiproteolyticus</name>
    <dbReference type="NCBI Taxonomy" id="247480"/>
    <lineage>
        <taxon>Bacteria</taxon>
        <taxon>Bacillati</taxon>
        <taxon>Bacillota</taxon>
        <taxon>Bacilli</taxon>
        <taxon>Bacillales</taxon>
        <taxon>Anoxybacillaceae</taxon>
        <taxon>Thermaerobacillus</taxon>
    </lineage>
</organism>
<sequence length="47" mass="5315">MRGYLITGDDTSLTNFNKAHDEYGQLSNELAKTLTQTEAKELLVRLD</sequence>
<dbReference type="AlphaFoldDB" id="A0A7V9Z9L8"/>
<evidence type="ECO:0000313" key="2">
    <source>
        <dbReference type="Proteomes" id="UP000523087"/>
    </source>
</evidence>
<accession>A0A7V9Z9L8</accession>
<keyword evidence="2" id="KW-1185">Reference proteome</keyword>
<evidence type="ECO:0000313" key="1">
    <source>
        <dbReference type="EMBL" id="MBA2876602.1"/>
    </source>
</evidence>
<proteinExistence type="predicted"/>